<dbReference type="InterPro" id="IPR001405">
    <property type="entry name" value="UPF0758"/>
</dbReference>
<sequence>MEIAISKGHVAIRDWQKDEQPREKLRDHGAGTLSNAELIAILLGTGTPSTSAVDLAKNILDLADNNLNQLGRLDIKELQKVKGIGEAKAITIMATMELSRRRHSSELPTKPKIGNSKDAADILMPLLCDLNHEMFYVLYLSQSNKVEKREAVSSGGRTSTVVDSRMILKNALLYNANRIVLAHNHPSGSLKPSQADISLTHKIKDAAALMDISLLDHLIIAHNNYFSMADEGII</sequence>
<dbReference type="GO" id="GO:0008237">
    <property type="term" value="F:metallopeptidase activity"/>
    <property type="evidence" value="ECO:0007669"/>
    <property type="project" value="UniProtKB-KW"/>
</dbReference>
<name>A0A2W2BX28_9BACT</name>
<dbReference type="PROSITE" id="PS50249">
    <property type="entry name" value="MPN"/>
    <property type="match status" value="1"/>
</dbReference>
<dbReference type="AlphaFoldDB" id="A0A2W2BX28"/>
<dbReference type="InterPro" id="IPR010994">
    <property type="entry name" value="RuvA_2-like"/>
</dbReference>
<reference evidence="8 9" key="1">
    <citation type="submission" date="2018-06" db="EMBL/GenBank/DDBJ databases">
        <title>Mucibacter soli gen. nov., sp. nov., a new member of the family Chitinophagaceae producing mucin.</title>
        <authorList>
            <person name="Kim M.-K."/>
            <person name="Park S."/>
            <person name="Kim T.-S."/>
            <person name="Joung Y."/>
            <person name="Han J.-H."/>
            <person name="Kim S.B."/>
        </authorList>
    </citation>
    <scope>NUCLEOTIDE SEQUENCE [LARGE SCALE GENOMIC DNA]</scope>
    <source>
        <strain evidence="8 9">R1-15</strain>
    </source>
</reference>
<keyword evidence="2" id="KW-0479">Metal-binding</keyword>
<keyword evidence="4" id="KW-0862">Zinc</keyword>
<dbReference type="EMBL" id="QKTW01000018">
    <property type="protein sequence ID" value="PZF72413.1"/>
    <property type="molecule type" value="Genomic_DNA"/>
</dbReference>
<evidence type="ECO:0000313" key="8">
    <source>
        <dbReference type="EMBL" id="PZF72413.1"/>
    </source>
</evidence>
<dbReference type="Gene3D" id="3.40.140.10">
    <property type="entry name" value="Cytidine Deaminase, domain 2"/>
    <property type="match status" value="1"/>
</dbReference>
<dbReference type="InterPro" id="IPR046778">
    <property type="entry name" value="UPF0758_N"/>
</dbReference>
<comment type="similarity">
    <text evidence="6">Belongs to the UPF0758 family.</text>
</comment>
<proteinExistence type="inferred from homology"/>
<keyword evidence="9" id="KW-1185">Reference proteome</keyword>
<dbReference type="PROSITE" id="PS01302">
    <property type="entry name" value="UPF0758"/>
    <property type="match status" value="1"/>
</dbReference>
<gene>
    <name evidence="8" type="ORF">DN068_13755</name>
</gene>
<dbReference type="SUPFAM" id="SSF47781">
    <property type="entry name" value="RuvA domain 2-like"/>
    <property type="match status" value="1"/>
</dbReference>
<dbReference type="PANTHER" id="PTHR30471">
    <property type="entry name" value="DNA REPAIR PROTEIN RADC"/>
    <property type="match status" value="1"/>
</dbReference>
<dbReference type="InterPro" id="IPR025657">
    <property type="entry name" value="RadC_JAB"/>
</dbReference>
<dbReference type="CDD" id="cd08071">
    <property type="entry name" value="MPN_DUF2466"/>
    <property type="match status" value="1"/>
</dbReference>
<evidence type="ECO:0000259" key="7">
    <source>
        <dbReference type="PROSITE" id="PS50249"/>
    </source>
</evidence>
<evidence type="ECO:0000256" key="6">
    <source>
        <dbReference type="RuleBase" id="RU003797"/>
    </source>
</evidence>
<organism evidence="8 9">
    <name type="scientific">Taibaiella soli</name>
    <dbReference type="NCBI Taxonomy" id="1649169"/>
    <lineage>
        <taxon>Bacteria</taxon>
        <taxon>Pseudomonadati</taxon>
        <taxon>Bacteroidota</taxon>
        <taxon>Chitinophagia</taxon>
        <taxon>Chitinophagales</taxon>
        <taxon>Chitinophagaceae</taxon>
        <taxon>Taibaiella</taxon>
    </lineage>
</organism>
<dbReference type="OrthoDB" id="9804482at2"/>
<comment type="caution">
    <text evidence="8">The sequence shown here is derived from an EMBL/GenBank/DDBJ whole genome shotgun (WGS) entry which is preliminary data.</text>
</comment>
<dbReference type="InterPro" id="IPR020891">
    <property type="entry name" value="UPF0758_CS"/>
</dbReference>
<dbReference type="GO" id="GO:0006508">
    <property type="term" value="P:proteolysis"/>
    <property type="evidence" value="ECO:0007669"/>
    <property type="project" value="UniProtKB-KW"/>
</dbReference>
<dbReference type="InterPro" id="IPR037518">
    <property type="entry name" value="MPN"/>
</dbReference>
<evidence type="ECO:0000256" key="2">
    <source>
        <dbReference type="ARBA" id="ARBA00022723"/>
    </source>
</evidence>
<evidence type="ECO:0000256" key="4">
    <source>
        <dbReference type="ARBA" id="ARBA00022833"/>
    </source>
</evidence>
<evidence type="ECO:0000256" key="3">
    <source>
        <dbReference type="ARBA" id="ARBA00022801"/>
    </source>
</evidence>
<evidence type="ECO:0000256" key="5">
    <source>
        <dbReference type="ARBA" id="ARBA00023049"/>
    </source>
</evidence>
<feature type="domain" description="MPN" evidence="7">
    <location>
        <begin position="112"/>
        <end position="234"/>
    </location>
</feature>
<dbReference type="PANTHER" id="PTHR30471:SF3">
    <property type="entry name" value="UPF0758 PROTEIN YEES-RELATED"/>
    <property type="match status" value="1"/>
</dbReference>
<keyword evidence="5" id="KW-0482">Metalloprotease</keyword>
<dbReference type="Proteomes" id="UP000248745">
    <property type="component" value="Unassembled WGS sequence"/>
</dbReference>
<keyword evidence="1" id="KW-0645">Protease</keyword>
<dbReference type="Pfam" id="PF20582">
    <property type="entry name" value="UPF0758_N"/>
    <property type="match status" value="1"/>
</dbReference>
<dbReference type="Pfam" id="PF04002">
    <property type="entry name" value="RadC"/>
    <property type="match status" value="1"/>
</dbReference>
<keyword evidence="3" id="KW-0378">Hydrolase</keyword>
<dbReference type="NCBIfam" id="TIGR00608">
    <property type="entry name" value="radc"/>
    <property type="match status" value="1"/>
</dbReference>
<dbReference type="GO" id="GO:0046872">
    <property type="term" value="F:metal ion binding"/>
    <property type="evidence" value="ECO:0007669"/>
    <property type="project" value="UniProtKB-KW"/>
</dbReference>
<protein>
    <recommendedName>
        <fullName evidence="7">MPN domain-containing protein</fullName>
    </recommendedName>
</protein>
<dbReference type="NCBIfam" id="NF000642">
    <property type="entry name" value="PRK00024.1"/>
    <property type="match status" value="1"/>
</dbReference>
<dbReference type="RefSeq" id="WP_110999508.1">
    <property type="nucleotide sequence ID" value="NZ_QKTW01000018.1"/>
</dbReference>
<evidence type="ECO:0000256" key="1">
    <source>
        <dbReference type="ARBA" id="ARBA00022670"/>
    </source>
</evidence>
<evidence type="ECO:0000313" key="9">
    <source>
        <dbReference type="Proteomes" id="UP000248745"/>
    </source>
</evidence>
<accession>A0A2W2BX28</accession>